<evidence type="ECO:0000313" key="1">
    <source>
        <dbReference type="EMBL" id="EGG21527.1"/>
    </source>
</evidence>
<dbReference type="EMBL" id="GL883010">
    <property type="protein sequence ID" value="EGG21527.1"/>
    <property type="molecule type" value="Genomic_DNA"/>
</dbReference>
<dbReference type="Proteomes" id="UP000007797">
    <property type="component" value="Unassembled WGS sequence"/>
</dbReference>
<proteinExistence type="predicted"/>
<evidence type="ECO:0000313" key="2">
    <source>
        <dbReference type="Proteomes" id="UP000007797"/>
    </source>
</evidence>
<organism evidence="1 2">
    <name type="scientific">Cavenderia fasciculata</name>
    <name type="common">Slime mold</name>
    <name type="synonym">Dictyostelium fasciculatum</name>
    <dbReference type="NCBI Taxonomy" id="261658"/>
    <lineage>
        <taxon>Eukaryota</taxon>
        <taxon>Amoebozoa</taxon>
        <taxon>Evosea</taxon>
        <taxon>Eumycetozoa</taxon>
        <taxon>Dictyostelia</taxon>
        <taxon>Acytosteliales</taxon>
        <taxon>Cavenderiaceae</taxon>
        <taxon>Cavenderia</taxon>
    </lineage>
</organism>
<dbReference type="RefSeq" id="XP_004359377.1">
    <property type="nucleotide sequence ID" value="XM_004359320.1"/>
</dbReference>
<dbReference type="GeneID" id="14873379"/>
<dbReference type="AlphaFoldDB" id="F4PSJ7"/>
<sequence length="157" mass="18616">MTFLVHHIKFGDDNNQSILYYSDGKAVYQRDGVTLWYEDWSKDWAVMKVYRDGTRFYLFSYRPGSGAIDLISDAGAESTYRQDNWRRDWLAFEFLHNTYRGHPLVLKSMRTGEICYDAVINGKLIEIERSLQRPVFGNDDKHLLIQLWKSHIQGRWN</sequence>
<protein>
    <submittedName>
        <fullName evidence="1">Uncharacterized protein</fullName>
    </submittedName>
</protein>
<accession>F4PSJ7</accession>
<reference evidence="2" key="1">
    <citation type="journal article" date="2011" name="Genome Res.">
        <title>Phylogeny-wide analysis of social amoeba genomes highlights ancient origins for complex intercellular communication.</title>
        <authorList>
            <person name="Heidel A.J."/>
            <person name="Lawal H.M."/>
            <person name="Felder M."/>
            <person name="Schilde C."/>
            <person name="Helps N.R."/>
            <person name="Tunggal B."/>
            <person name="Rivero F."/>
            <person name="John U."/>
            <person name="Schleicher M."/>
            <person name="Eichinger L."/>
            <person name="Platzer M."/>
            <person name="Noegel A.A."/>
            <person name="Schaap P."/>
            <person name="Gloeckner G."/>
        </authorList>
    </citation>
    <scope>NUCLEOTIDE SEQUENCE [LARGE SCALE GENOMIC DNA]</scope>
    <source>
        <strain evidence="2">SH3</strain>
    </source>
</reference>
<dbReference type="KEGG" id="dfa:DFA_01413"/>
<gene>
    <name evidence="1" type="ORF">DFA_01413</name>
</gene>
<keyword evidence="2" id="KW-1185">Reference proteome</keyword>
<name>F4PSJ7_CACFS</name>